<evidence type="ECO:0000313" key="2">
    <source>
        <dbReference type="Proteomes" id="UP001597544"/>
    </source>
</evidence>
<evidence type="ECO:0008006" key="3">
    <source>
        <dbReference type="Google" id="ProtNLM"/>
    </source>
</evidence>
<dbReference type="Proteomes" id="UP001597544">
    <property type="component" value="Unassembled WGS sequence"/>
</dbReference>
<dbReference type="RefSeq" id="WP_377504183.1">
    <property type="nucleotide sequence ID" value="NZ_JBHULU010000009.1"/>
</dbReference>
<name>A0ABW5IJC7_9BACT</name>
<reference evidence="2" key="1">
    <citation type="journal article" date="2019" name="Int. J. Syst. Evol. Microbiol.">
        <title>The Global Catalogue of Microorganisms (GCM) 10K type strain sequencing project: providing services to taxonomists for standard genome sequencing and annotation.</title>
        <authorList>
            <consortium name="The Broad Institute Genomics Platform"/>
            <consortium name="The Broad Institute Genome Sequencing Center for Infectious Disease"/>
            <person name="Wu L."/>
            <person name="Ma J."/>
        </authorList>
    </citation>
    <scope>NUCLEOTIDE SEQUENCE [LARGE SCALE GENOMIC DNA]</scope>
    <source>
        <strain evidence="2">KCTC 42498</strain>
    </source>
</reference>
<accession>A0ABW5IJC7</accession>
<evidence type="ECO:0000313" key="1">
    <source>
        <dbReference type="EMBL" id="MFD2513480.1"/>
    </source>
</evidence>
<dbReference type="EMBL" id="JBHULU010000009">
    <property type="protein sequence ID" value="MFD2513480.1"/>
    <property type="molecule type" value="Genomic_DNA"/>
</dbReference>
<protein>
    <recommendedName>
        <fullName evidence="3">SpoIIAA-like</fullName>
    </recommendedName>
</protein>
<proteinExistence type="predicted"/>
<comment type="caution">
    <text evidence="1">The sequence shown here is derived from an EMBL/GenBank/DDBJ whole genome shotgun (WGS) entry which is preliminary data.</text>
</comment>
<gene>
    <name evidence="1" type="ORF">ACFSRY_06350</name>
</gene>
<organism evidence="1 2">
    <name type="scientific">Pontibacter locisalis</name>
    <dbReference type="NCBI Taxonomy" id="1719035"/>
    <lineage>
        <taxon>Bacteria</taxon>
        <taxon>Pseudomonadati</taxon>
        <taxon>Bacteroidota</taxon>
        <taxon>Cytophagia</taxon>
        <taxon>Cytophagales</taxon>
        <taxon>Hymenobacteraceae</taxon>
        <taxon>Pontibacter</taxon>
    </lineage>
</organism>
<sequence length="135" mass="15336">MILFENSILKLDYNPATDILDVKYPDLHDFLLPEIKHSIDIMIDIIKNYDVKKLLLDSTSTLISVSDEESREVAVYLASGLTRTRVQKVARIQSPSVTVEKTAQGNLKHLQESTALPFELQNFASMTEALDWLKE</sequence>
<keyword evidence="2" id="KW-1185">Reference proteome</keyword>